<evidence type="ECO:0000313" key="7">
    <source>
        <dbReference type="Proteomes" id="UP000505377"/>
    </source>
</evidence>
<dbReference type="RefSeq" id="WP_172166839.1">
    <property type="nucleotide sequence ID" value="NZ_CP053564.1"/>
</dbReference>
<evidence type="ECO:0000256" key="4">
    <source>
        <dbReference type="ARBA" id="ARBA00023002"/>
    </source>
</evidence>
<reference evidence="6 7" key="1">
    <citation type="submission" date="2020-05" db="EMBL/GenBank/DDBJ databases">
        <authorList>
            <person name="Mo P."/>
        </authorList>
    </citation>
    <scope>NUCLEOTIDE SEQUENCE [LARGE SCALE GENOMIC DNA]</scope>
    <source>
        <strain evidence="6 7">Gen01</strain>
    </source>
</reference>
<keyword evidence="2" id="KW-0285">Flavoprotein</keyword>
<evidence type="ECO:0000256" key="3">
    <source>
        <dbReference type="ARBA" id="ARBA00022827"/>
    </source>
</evidence>
<dbReference type="GO" id="GO:0005737">
    <property type="term" value="C:cytoplasm"/>
    <property type="evidence" value="ECO:0007669"/>
    <property type="project" value="TreeGrafter"/>
</dbReference>
<protein>
    <submittedName>
        <fullName evidence="6">FAD-dependent oxidoreductase</fullName>
    </submittedName>
</protein>
<gene>
    <name evidence="6" type="ORF">HOP40_32640</name>
</gene>
<evidence type="ECO:0000256" key="2">
    <source>
        <dbReference type="ARBA" id="ARBA00022630"/>
    </source>
</evidence>
<evidence type="ECO:0000256" key="1">
    <source>
        <dbReference type="ARBA" id="ARBA00001974"/>
    </source>
</evidence>
<comment type="cofactor">
    <cofactor evidence="1">
        <name>FAD</name>
        <dbReference type="ChEBI" id="CHEBI:57692"/>
    </cofactor>
</comment>
<dbReference type="GO" id="GO:0016651">
    <property type="term" value="F:oxidoreductase activity, acting on NAD(P)H"/>
    <property type="evidence" value="ECO:0007669"/>
    <property type="project" value="TreeGrafter"/>
</dbReference>
<accession>A0A6M6JUY9</accession>
<dbReference type="Gene3D" id="3.50.50.60">
    <property type="entry name" value="FAD/NAD(P)-binding domain"/>
    <property type="match status" value="2"/>
</dbReference>
<dbReference type="InterPro" id="IPR023753">
    <property type="entry name" value="FAD/NAD-binding_dom"/>
</dbReference>
<dbReference type="SUPFAM" id="SSF51905">
    <property type="entry name" value="FAD/NAD(P)-binding domain"/>
    <property type="match status" value="2"/>
</dbReference>
<evidence type="ECO:0000259" key="5">
    <source>
        <dbReference type="Pfam" id="PF07992"/>
    </source>
</evidence>
<sequence length="395" mass="40557">MGPARPTERIVVVGASLAGVTLADAVRRQGFTGSLTLVGAEPRAAYNRPALSKGVLDGTATDADITLPPLTCDVDEIVGTAAAGLDVDRREVVLEDGRRIPYDRLAVTTGARARRLADLGAADPGVHETVFRDLDDARHLAAALRGRPKVVIVGAGILGMELASVCAASGAAVVVVDRQPPLLAQLGRYLSDLLADAASAHGVELVHDPAGVRLRGTGTPVVELAGGGRIEGDLVLSAVGCAPNVGWLARTGLLTDGGLRVDARCRAAPGVVAAGDVAAFPVPGGGHRRTPSWNSALEQGRAAARTLVDGDDAPALVPSPYFWTEQFGLTVRICGELPARGTPALLRGGPPSDGALLRWSDAGGGATAAAVNTRMPIARLRALTRPEPVPLEVQR</sequence>
<dbReference type="EMBL" id="CP053564">
    <property type="protein sequence ID" value="QJY49931.1"/>
    <property type="molecule type" value="Genomic_DNA"/>
</dbReference>
<organism evidence="6 7">
    <name type="scientific">Pseudonocardia broussonetiae</name>
    <dbReference type="NCBI Taxonomy" id="2736640"/>
    <lineage>
        <taxon>Bacteria</taxon>
        <taxon>Bacillati</taxon>
        <taxon>Actinomycetota</taxon>
        <taxon>Actinomycetes</taxon>
        <taxon>Pseudonocardiales</taxon>
        <taxon>Pseudonocardiaceae</taxon>
        <taxon>Pseudonocardia</taxon>
    </lineage>
</organism>
<keyword evidence="4" id="KW-0560">Oxidoreductase</keyword>
<dbReference type="InterPro" id="IPR016156">
    <property type="entry name" value="FAD/NAD-linked_Rdtase_dimer_sf"/>
</dbReference>
<keyword evidence="7" id="KW-1185">Reference proteome</keyword>
<dbReference type="Gene3D" id="3.30.390.30">
    <property type="match status" value="1"/>
</dbReference>
<dbReference type="PANTHER" id="PTHR43557">
    <property type="entry name" value="APOPTOSIS-INDUCING FACTOR 1"/>
    <property type="match status" value="1"/>
</dbReference>
<dbReference type="PRINTS" id="PR00368">
    <property type="entry name" value="FADPNR"/>
</dbReference>
<evidence type="ECO:0000313" key="6">
    <source>
        <dbReference type="EMBL" id="QJY49931.1"/>
    </source>
</evidence>
<dbReference type="InterPro" id="IPR036188">
    <property type="entry name" value="FAD/NAD-bd_sf"/>
</dbReference>
<dbReference type="PANTHER" id="PTHR43557:SF2">
    <property type="entry name" value="RIESKE DOMAIN-CONTAINING PROTEIN-RELATED"/>
    <property type="match status" value="1"/>
</dbReference>
<dbReference type="KEGG" id="pbro:HOP40_32640"/>
<dbReference type="Pfam" id="PF07992">
    <property type="entry name" value="Pyr_redox_2"/>
    <property type="match status" value="1"/>
</dbReference>
<dbReference type="Proteomes" id="UP000505377">
    <property type="component" value="Chromosome"/>
</dbReference>
<name>A0A6M6JUY9_9PSEU</name>
<proteinExistence type="predicted"/>
<dbReference type="InterPro" id="IPR050446">
    <property type="entry name" value="FAD-oxidoreductase/Apoptosis"/>
</dbReference>
<dbReference type="AlphaFoldDB" id="A0A6M6JUY9"/>
<feature type="domain" description="FAD/NAD(P)-binding" evidence="5">
    <location>
        <begin position="9"/>
        <end position="300"/>
    </location>
</feature>
<dbReference type="SUPFAM" id="SSF55424">
    <property type="entry name" value="FAD/NAD-linked reductases, dimerisation (C-terminal) domain"/>
    <property type="match status" value="1"/>
</dbReference>
<dbReference type="PRINTS" id="PR00411">
    <property type="entry name" value="PNDRDTASEI"/>
</dbReference>
<keyword evidence="3" id="KW-0274">FAD</keyword>